<dbReference type="EMBL" id="CAFBNE010000023">
    <property type="protein sequence ID" value="CAB4941919.1"/>
    <property type="molecule type" value="Genomic_DNA"/>
</dbReference>
<dbReference type="AlphaFoldDB" id="A0A6J7JG70"/>
<dbReference type="PANTHER" id="PTHR42779">
    <property type="entry name" value="PROTEIN YNJB"/>
    <property type="match status" value="1"/>
</dbReference>
<dbReference type="Gene3D" id="3.40.190.10">
    <property type="entry name" value="Periplasmic binding protein-like II"/>
    <property type="match status" value="2"/>
</dbReference>
<dbReference type="Pfam" id="PF13416">
    <property type="entry name" value="SBP_bac_8"/>
    <property type="match status" value="1"/>
</dbReference>
<name>A0A6J7JG70_9ZZZZ</name>
<dbReference type="PANTHER" id="PTHR42779:SF1">
    <property type="entry name" value="PROTEIN YNJB"/>
    <property type="match status" value="1"/>
</dbReference>
<gene>
    <name evidence="1" type="ORF">UFOPK3772_00980</name>
</gene>
<dbReference type="PIRSF" id="PIRSF029172">
    <property type="entry name" value="UCP029172_ABC_sbc_YnjB"/>
    <property type="match status" value="1"/>
</dbReference>
<proteinExistence type="predicted"/>
<dbReference type="InterPro" id="IPR006059">
    <property type="entry name" value="SBP"/>
</dbReference>
<dbReference type="SUPFAM" id="SSF53850">
    <property type="entry name" value="Periplasmic binding protein-like II"/>
    <property type="match status" value="1"/>
</dbReference>
<dbReference type="NCBIfam" id="NF008633">
    <property type="entry name" value="PRK11622.1"/>
    <property type="match status" value="1"/>
</dbReference>
<accession>A0A6J7JG70</accession>
<sequence length="371" mass="40383">MNWFMWGGSDPINSYVSEYVGNAVLEEYGITLNRVGINDTSDAVNQVLSETEAGKTDDGSVDMIWINGENFRTLKQGNLLYCGYWDQLPNMQYLRAEDPTLVNDFGTAVDECETPWSRVQVAMIYNSDSVASPPADMDALLKYACDNPGTFTYPAPPDFTGSAFVRHVFYNEADKLFADKGGREVLYGDFDQATYDQVAQATWKTLNDLEPCLWREGSTYPVDSAALDQLFANSEVALDITYTPASVGALVENGTFPTSTRTYGLSSGTLSNVDFNAVPINSPNKAAALVVMNFLLSPEAQLHKADPSVWGEYTALDIAGLPDAVKAGFAALPQHPSVIAQADLAPLAMPELQAAWVSEIEKGWVSSVAKQ</sequence>
<dbReference type="InterPro" id="IPR027020">
    <property type="entry name" value="YnjB"/>
</dbReference>
<evidence type="ECO:0000313" key="1">
    <source>
        <dbReference type="EMBL" id="CAB4941919.1"/>
    </source>
</evidence>
<organism evidence="1">
    <name type="scientific">freshwater metagenome</name>
    <dbReference type="NCBI Taxonomy" id="449393"/>
    <lineage>
        <taxon>unclassified sequences</taxon>
        <taxon>metagenomes</taxon>
        <taxon>ecological metagenomes</taxon>
    </lineage>
</organism>
<protein>
    <submittedName>
        <fullName evidence="1">Unannotated protein</fullName>
    </submittedName>
</protein>
<reference evidence="1" key="1">
    <citation type="submission" date="2020-05" db="EMBL/GenBank/DDBJ databases">
        <authorList>
            <person name="Chiriac C."/>
            <person name="Salcher M."/>
            <person name="Ghai R."/>
            <person name="Kavagutti S V."/>
        </authorList>
    </citation>
    <scope>NUCLEOTIDE SEQUENCE</scope>
</reference>